<organism evidence="2 3">
    <name type="scientific">Archangium violaceum Cb vi76</name>
    <dbReference type="NCBI Taxonomy" id="1406225"/>
    <lineage>
        <taxon>Bacteria</taxon>
        <taxon>Pseudomonadati</taxon>
        <taxon>Myxococcota</taxon>
        <taxon>Myxococcia</taxon>
        <taxon>Myxococcales</taxon>
        <taxon>Cystobacterineae</taxon>
        <taxon>Archangiaceae</taxon>
        <taxon>Archangium</taxon>
    </lineage>
</organism>
<keyword evidence="1" id="KW-0732">Signal</keyword>
<dbReference type="SMART" id="SM00567">
    <property type="entry name" value="EZ_HEAT"/>
    <property type="match status" value="1"/>
</dbReference>
<dbReference type="EMBL" id="JPMI01000048">
    <property type="protein sequence ID" value="KFA93537.1"/>
    <property type="molecule type" value="Genomic_DNA"/>
</dbReference>
<evidence type="ECO:0008006" key="4">
    <source>
        <dbReference type="Google" id="ProtNLM"/>
    </source>
</evidence>
<comment type="caution">
    <text evidence="2">The sequence shown here is derived from an EMBL/GenBank/DDBJ whole genome shotgun (WGS) entry which is preliminary data.</text>
</comment>
<dbReference type="SUPFAM" id="SSF48371">
    <property type="entry name" value="ARM repeat"/>
    <property type="match status" value="1"/>
</dbReference>
<sequence length="248" mass="26556">MRSPSHLVTLLLLVCPATVLAQTDPQTASLGRRLKQGAEPEHRVQAARLLGESEDPEALPLLCAGLEDPAAEVRAAAAGGLEKLGELGGLQCLEARKDEPDAAAKAALESAVGRLRQLKARPPKVYVLLNEVKDMTGALPPELVKATEARMRRKLTQEGAWLAPEKDAEAAAKGVLRKHKLQGYRLTTEIRPGPSGGLKLVVMCTRYPGKLQLLGTIEVQAADAEPYELLWALAPEAVTETLATFKGK</sequence>
<evidence type="ECO:0000313" key="2">
    <source>
        <dbReference type="EMBL" id="KFA93537.1"/>
    </source>
</evidence>
<dbReference type="InterPro" id="IPR004155">
    <property type="entry name" value="PBS_lyase_HEAT"/>
</dbReference>
<dbReference type="PROSITE" id="PS50077">
    <property type="entry name" value="HEAT_REPEAT"/>
    <property type="match status" value="1"/>
</dbReference>
<feature type="signal peptide" evidence="1">
    <location>
        <begin position="1"/>
        <end position="21"/>
    </location>
</feature>
<proteinExistence type="predicted"/>
<dbReference type="AlphaFoldDB" id="A0A084SYK2"/>
<dbReference type="RefSeq" id="WP_043392002.1">
    <property type="nucleotide sequence ID" value="NZ_JPMI01000048.1"/>
</dbReference>
<dbReference type="InterPro" id="IPR011989">
    <property type="entry name" value="ARM-like"/>
</dbReference>
<protein>
    <recommendedName>
        <fullName evidence="4">PBS lyase</fullName>
    </recommendedName>
</protein>
<evidence type="ECO:0000313" key="3">
    <source>
        <dbReference type="Proteomes" id="UP000028547"/>
    </source>
</evidence>
<dbReference type="InterPro" id="IPR016024">
    <property type="entry name" value="ARM-type_fold"/>
</dbReference>
<dbReference type="Gene3D" id="1.25.10.10">
    <property type="entry name" value="Leucine-rich Repeat Variant"/>
    <property type="match status" value="1"/>
</dbReference>
<feature type="chain" id="PRO_5001781949" description="PBS lyase" evidence="1">
    <location>
        <begin position="22"/>
        <end position="248"/>
    </location>
</feature>
<name>A0A084SYK2_9BACT</name>
<reference evidence="2 3" key="1">
    <citation type="submission" date="2014-07" db="EMBL/GenBank/DDBJ databases">
        <title>Draft Genome Sequence of Gephyronic Acid Producer, Cystobacter violaceus Strain Cb vi76.</title>
        <authorList>
            <person name="Stevens D.C."/>
            <person name="Young J."/>
            <person name="Carmichael R."/>
            <person name="Tan J."/>
            <person name="Taylor R.E."/>
        </authorList>
    </citation>
    <scope>NUCLEOTIDE SEQUENCE [LARGE SCALE GENOMIC DNA]</scope>
    <source>
        <strain evidence="2 3">Cb vi76</strain>
    </source>
</reference>
<dbReference type="InterPro" id="IPR021133">
    <property type="entry name" value="HEAT_type_2"/>
</dbReference>
<dbReference type="Proteomes" id="UP000028547">
    <property type="component" value="Unassembled WGS sequence"/>
</dbReference>
<dbReference type="Pfam" id="PF13646">
    <property type="entry name" value="HEAT_2"/>
    <property type="match status" value="1"/>
</dbReference>
<gene>
    <name evidence="2" type="ORF">Q664_08740</name>
</gene>
<accession>A0A084SYK2</accession>
<evidence type="ECO:0000256" key="1">
    <source>
        <dbReference type="SAM" id="SignalP"/>
    </source>
</evidence>